<name>A0A9N8WMC4_9GLOM</name>
<sequence>MYEIMELSNTGNKIIDHNKAYEDQKNILPHEECCNDVQESISSCAGIVKRRPLEMLSIPDDVFRQVQELCVEMIFEN</sequence>
<dbReference type="AlphaFoldDB" id="A0A9N8WMC4"/>
<evidence type="ECO:0000313" key="2">
    <source>
        <dbReference type="Proteomes" id="UP000789759"/>
    </source>
</evidence>
<reference evidence="1" key="1">
    <citation type="submission" date="2021-06" db="EMBL/GenBank/DDBJ databases">
        <authorList>
            <person name="Kallberg Y."/>
            <person name="Tangrot J."/>
            <person name="Rosling A."/>
        </authorList>
    </citation>
    <scope>NUCLEOTIDE SEQUENCE</scope>
    <source>
        <strain evidence="1">FL966</strain>
    </source>
</reference>
<keyword evidence="2" id="KW-1185">Reference proteome</keyword>
<gene>
    <name evidence="1" type="ORF">CPELLU_LOCUS2143</name>
</gene>
<dbReference type="OrthoDB" id="10320924at2759"/>
<evidence type="ECO:0000313" key="1">
    <source>
        <dbReference type="EMBL" id="CAG8494497.1"/>
    </source>
</evidence>
<organism evidence="1 2">
    <name type="scientific">Cetraspora pellucida</name>
    <dbReference type="NCBI Taxonomy" id="1433469"/>
    <lineage>
        <taxon>Eukaryota</taxon>
        <taxon>Fungi</taxon>
        <taxon>Fungi incertae sedis</taxon>
        <taxon>Mucoromycota</taxon>
        <taxon>Glomeromycotina</taxon>
        <taxon>Glomeromycetes</taxon>
        <taxon>Diversisporales</taxon>
        <taxon>Gigasporaceae</taxon>
        <taxon>Cetraspora</taxon>
    </lineage>
</organism>
<protein>
    <submittedName>
        <fullName evidence="1">7074_t:CDS:1</fullName>
    </submittedName>
</protein>
<comment type="caution">
    <text evidence="1">The sequence shown here is derived from an EMBL/GenBank/DDBJ whole genome shotgun (WGS) entry which is preliminary data.</text>
</comment>
<proteinExistence type="predicted"/>
<dbReference type="EMBL" id="CAJVQA010000887">
    <property type="protein sequence ID" value="CAG8494497.1"/>
    <property type="molecule type" value="Genomic_DNA"/>
</dbReference>
<dbReference type="Proteomes" id="UP000789759">
    <property type="component" value="Unassembled WGS sequence"/>
</dbReference>
<accession>A0A9N8WMC4</accession>